<sequence>MAAGSWLHCGYHLTTSIVAPALLSLPLALSLMGWFPGVLCLTLLALVTFYSYNLLSLVLEHHAQLGQRQLRFRDMATDILGPGWGRYFVGPIQFGVCYGAVIACILLGGQSLKSIYLLSTSSRTMQLYQFVVIFGILMLILGQIPSFHNLRHINLVSLILSLAYSACATAGSIYIGNSKNAPAKDYSIKGGAQNRVFGSFNAILIIATTYGNGIIPEIQATIAPPVKGKMLKGLCVCYTVVVSTFFSVAISGYWAFGNNQAPGIVLQNFIVNDEPLLPTWVLLMTNAFTILQVAAVSVVYLQPTNEAFEKKFVDAKIEQFAIRNVVPRLFFRSLSVVVATTVAAMFPFFGDLNAILGAFGFIPLDFVLPMVFYNVTFKPSKQTLIFWGNTLIVVIFTLLALVGTISSIRQMILDANTYSLFANVVMVALRIPHDNNNCSSSTFESSLCFVFDGLLSLALEHHAQLRQHQLRFRDMARDILGPEWGKYFVGPIQFGLCCGAVVALTLLGGQSLQFIYLLSRPKGTMQLYQFVMIFGILMLVLVQIPSFHSLRHINLVSLILCLAYSACAIAGAIYIGYSKNAPNTNYSIKGSAQNHVFGSFNAIAIIAKTYGNGIFPEIQGTVLANFMVNEKPLLPTWVLLMTNVFALLQLSAVCVVNLQLTNEVLERKFADLNSPFATLYLDCNWSIWMPASGLHFANALAVLGAISSIRQMVVDAKTCSLFANL</sequence>
<comment type="caution">
    <text evidence="1">The sequence shown here is derived from an EMBL/GenBank/DDBJ whole genome shotgun (WGS) entry which is preliminary data.</text>
</comment>
<accession>A0ACC0YZJ1</accession>
<dbReference type="EMBL" id="CM047738">
    <property type="protein sequence ID" value="KAJ0044416.1"/>
    <property type="molecule type" value="Genomic_DNA"/>
</dbReference>
<keyword evidence="2" id="KW-1185">Reference proteome</keyword>
<dbReference type="Proteomes" id="UP001163603">
    <property type="component" value="Chromosome 3"/>
</dbReference>
<reference evidence="2" key="1">
    <citation type="journal article" date="2023" name="G3 (Bethesda)">
        <title>Genome assembly and association tests identify interacting loci associated with vigor, precocity, and sex in interspecific pistachio rootstocks.</title>
        <authorList>
            <person name="Palmer W."/>
            <person name="Jacygrad E."/>
            <person name="Sagayaradj S."/>
            <person name="Cavanaugh K."/>
            <person name="Han R."/>
            <person name="Bertier L."/>
            <person name="Beede B."/>
            <person name="Kafkas S."/>
            <person name="Golino D."/>
            <person name="Preece J."/>
            <person name="Michelmore R."/>
        </authorList>
    </citation>
    <scope>NUCLEOTIDE SEQUENCE [LARGE SCALE GENOMIC DNA]</scope>
</reference>
<protein>
    <submittedName>
        <fullName evidence="1">Uncharacterized protein</fullName>
    </submittedName>
</protein>
<organism evidence="1 2">
    <name type="scientific">Pistacia integerrima</name>
    <dbReference type="NCBI Taxonomy" id="434235"/>
    <lineage>
        <taxon>Eukaryota</taxon>
        <taxon>Viridiplantae</taxon>
        <taxon>Streptophyta</taxon>
        <taxon>Embryophyta</taxon>
        <taxon>Tracheophyta</taxon>
        <taxon>Spermatophyta</taxon>
        <taxon>Magnoliopsida</taxon>
        <taxon>eudicotyledons</taxon>
        <taxon>Gunneridae</taxon>
        <taxon>Pentapetalae</taxon>
        <taxon>rosids</taxon>
        <taxon>malvids</taxon>
        <taxon>Sapindales</taxon>
        <taxon>Anacardiaceae</taxon>
        <taxon>Pistacia</taxon>
    </lineage>
</organism>
<proteinExistence type="predicted"/>
<name>A0ACC0YZJ1_9ROSI</name>
<gene>
    <name evidence="1" type="ORF">Pint_05893</name>
</gene>
<evidence type="ECO:0000313" key="2">
    <source>
        <dbReference type="Proteomes" id="UP001163603"/>
    </source>
</evidence>
<evidence type="ECO:0000313" key="1">
    <source>
        <dbReference type="EMBL" id="KAJ0044416.1"/>
    </source>
</evidence>